<dbReference type="KEGG" id="tva:4771137"/>
<accession>A2E2I8</accession>
<dbReference type="AlphaFoldDB" id="A2E2I8"/>
<dbReference type="Proteomes" id="UP000001542">
    <property type="component" value="Unassembled WGS sequence"/>
</dbReference>
<dbReference type="VEuPathDB" id="TrichDB:TVAGG3_0306260"/>
<reference evidence="1" key="1">
    <citation type="submission" date="2006-10" db="EMBL/GenBank/DDBJ databases">
        <authorList>
            <person name="Amadeo P."/>
            <person name="Zhao Q."/>
            <person name="Wortman J."/>
            <person name="Fraser-Liggett C."/>
            <person name="Carlton J."/>
        </authorList>
    </citation>
    <scope>NUCLEOTIDE SEQUENCE</scope>
    <source>
        <strain evidence="1">G3</strain>
    </source>
</reference>
<organism evidence="1 2">
    <name type="scientific">Trichomonas vaginalis (strain ATCC PRA-98 / G3)</name>
    <dbReference type="NCBI Taxonomy" id="412133"/>
    <lineage>
        <taxon>Eukaryota</taxon>
        <taxon>Metamonada</taxon>
        <taxon>Parabasalia</taxon>
        <taxon>Trichomonadida</taxon>
        <taxon>Trichomonadidae</taxon>
        <taxon>Trichomonas</taxon>
    </lineage>
</organism>
<keyword evidence="2" id="KW-1185">Reference proteome</keyword>
<dbReference type="RefSeq" id="XP_001325386.1">
    <property type="nucleotide sequence ID" value="XM_001325351.1"/>
</dbReference>
<evidence type="ECO:0000313" key="2">
    <source>
        <dbReference type="Proteomes" id="UP000001542"/>
    </source>
</evidence>
<proteinExistence type="predicted"/>
<name>A2E2I8_TRIV3</name>
<evidence type="ECO:0000313" key="1">
    <source>
        <dbReference type="EMBL" id="EAY13163.1"/>
    </source>
</evidence>
<sequence>MNQCNITQNRVKGSSGGYTTQYITSDSFITCVNVIENNQSSGWFNYHSKYSSSTSKFKVSSCNYIRNKDSKSGGSLIYTNTDLIMSYCCILENEITYIFEVSSATMTFENSTTDSTVSTRTSPIFKNTNISSCPLFKNSIPTEDLNEEEKEDDFYIPYIKKPIKFVSIFALIASACS</sequence>
<reference evidence="1" key="2">
    <citation type="journal article" date="2007" name="Science">
        <title>Draft genome sequence of the sexually transmitted pathogen Trichomonas vaginalis.</title>
        <authorList>
            <person name="Carlton J.M."/>
            <person name="Hirt R.P."/>
            <person name="Silva J.C."/>
            <person name="Delcher A.L."/>
            <person name="Schatz M."/>
            <person name="Zhao Q."/>
            <person name="Wortman J.R."/>
            <person name="Bidwell S.L."/>
            <person name="Alsmark U.C.M."/>
            <person name="Besteiro S."/>
            <person name="Sicheritz-Ponten T."/>
            <person name="Noel C.J."/>
            <person name="Dacks J.B."/>
            <person name="Foster P.G."/>
            <person name="Simillion C."/>
            <person name="Van de Peer Y."/>
            <person name="Miranda-Saavedra D."/>
            <person name="Barton G.J."/>
            <person name="Westrop G.D."/>
            <person name="Mueller S."/>
            <person name="Dessi D."/>
            <person name="Fiori P.L."/>
            <person name="Ren Q."/>
            <person name="Paulsen I."/>
            <person name="Zhang H."/>
            <person name="Bastida-Corcuera F.D."/>
            <person name="Simoes-Barbosa A."/>
            <person name="Brown M.T."/>
            <person name="Hayes R.D."/>
            <person name="Mukherjee M."/>
            <person name="Okumura C.Y."/>
            <person name="Schneider R."/>
            <person name="Smith A.J."/>
            <person name="Vanacova S."/>
            <person name="Villalvazo M."/>
            <person name="Haas B.J."/>
            <person name="Pertea M."/>
            <person name="Feldblyum T.V."/>
            <person name="Utterback T.R."/>
            <person name="Shu C.L."/>
            <person name="Osoegawa K."/>
            <person name="de Jong P.J."/>
            <person name="Hrdy I."/>
            <person name="Horvathova L."/>
            <person name="Zubacova Z."/>
            <person name="Dolezal P."/>
            <person name="Malik S.B."/>
            <person name="Logsdon J.M. Jr."/>
            <person name="Henze K."/>
            <person name="Gupta A."/>
            <person name="Wang C.C."/>
            <person name="Dunne R.L."/>
            <person name="Upcroft J.A."/>
            <person name="Upcroft P."/>
            <person name="White O."/>
            <person name="Salzberg S.L."/>
            <person name="Tang P."/>
            <person name="Chiu C.-H."/>
            <person name="Lee Y.-S."/>
            <person name="Embley T.M."/>
            <person name="Coombs G.H."/>
            <person name="Mottram J.C."/>
            <person name="Tachezy J."/>
            <person name="Fraser-Liggett C.M."/>
            <person name="Johnson P.J."/>
        </authorList>
    </citation>
    <scope>NUCLEOTIDE SEQUENCE [LARGE SCALE GENOMIC DNA]</scope>
    <source>
        <strain evidence="1">G3</strain>
    </source>
</reference>
<dbReference type="InParanoid" id="A2E2I8"/>
<dbReference type="EMBL" id="DS113290">
    <property type="protein sequence ID" value="EAY13163.1"/>
    <property type="molecule type" value="Genomic_DNA"/>
</dbReference>
<dbReference type="VEuPathDB" id="TrichDB:TVAG_444470"/>
<protein>
    <submittedName>
        <fullName evidence="1">Uncharacterized protein</fullName>
    </submittedName>
</protein>
<gene>
    <name evidence="1" type="ORF">TVAG_444470</name>
</gene>